<comment type="subcellular location">
    <subcellularLocation>
        <location evidence="1">Cell membrane</location>
        <topology evidence="1">Multi-pass membrane protein</topology>
    </subcellularLocation>
</comment>
<feature type="transmembrane region" description="Helical" evidence="6">
    <location>
        <begin position="206"/>
        <end position="227"/>
    </location>
</feature>
<feature type="transmembrane region" description="Helical" evidence="6">
    <location>
        <begin position="351"/>
        <end position="371"/>
    </location>
</feature>
<evidence type="ECO:0000256" key="1">
    <source>
        <dbReference type="ARBA" id="ARBA00004651"/>
    </source>
</evidence>
<accession>A0ABQ4D2D5</accession>
<feature type="transmembrane region" description="Helical" evidence="6">
    <location>
        <begin position="165"/>
        <end position="185"/>
    </location>
</feature>
<dbReference type="InterPro" id="IPR003838">
    <property type="entry name" value="ABC3_permease_C"/>
</dbReference>
<evidence type="ECO:0000313" key="8">
    <source>
        <dbReference type="EMBL" id="GIF77701.1"/>
    </source>
</evidence>
<keyword evidence="3 6" id="KW-0812">Transmembrane</keyword>
<evidence type="ECO:0000256" key="6">
    <source>
        <dbReference type="SAM" id="Phobius"/>
    </source>
</evidence>
<dbReference type="Pfam" id="PF02687">
    <property type="entry name" value="FtsX"/>
    <property type="match status" value="1"/>
</dbReference>
<keyword evidence="4 6" id="KW-1133">Transmembrane helix</keyword>
<feature type="transmembrane region" description="Helical" evidence="6">
    <location>
        <begin position="115"/>
        <end position="140"/>
    </location>
</feature>
<keyword evidence="9" id="KW-1185">Reference proteome</keyword>
<evidence type="ECO:0000313" key="9">
    <source>
        <dbReference type="Proteomes" id="UP000604117"/>
    </source>
</evidence>
<evidence type="ECO:0000256" key="3">
    <source>
        <dbReference type="ARBA" id="ARBA00022692"/>
    </source>
</evidence>
<feature type="transmembrane region" description="Helical" evidence="6">
    <location>
        <begin position="69"/>
        <end position="94"/>
    </location>
</feature>
<organism evidence="8 9">
    <name type="scientific">Asanoa siamensis</name>
    <dbReference type="NCBI Taxonomy" id="926357"/>
    <lineage>
        <taxon>Bacteria</taxon>
        <taxon>Bacillati</taxon>
        <taxon>Actinomycetota</taxon>
        <taxon>Actinomycetes</taxon>
        <taxon>Micromonosporales</taxon>
        <taxon>Micromonosporaceae</taxon>
        <taxon>Asanoa</taxon>
    </lineage>
</organism>
<sequence>MLRLALAGTRTDGLRVALTAFSALLATLAILAALTVIAIPELPYPDAPGQFRHNEHYANPLLDEPGLRFGTALTLLLLTIPVIALAAQCTRLGAPARDRRLAGFRLAGATPGQATLIAVAETGLAVLLGAAAGTGVYFGLRVPLDRTDASGLRALPTDVLPPTPAIAGVIAALPLVAALAAALLMRRVAIGPLGVVRTARRKRGPLPWPGVLIVLGLISFSSLVPVIRWFTERESEPPLWLLNLLGIGGAVIAMLGVVLGTGWISHASGRILHRFERFPSALLAARRLTNDPWHGARTFAALLACVIVGGGAAMMRGYFEIQRELELRSMENDAPRYAYEGDNFYLESMNLVDLAIVAAVVIAAGGLLVAVSESIVSRRRAYAALVASGVPRGVLARSVLWQALAPTVPSVLLALAVGTQLLWSFTGTEVSNYGLSAPFTVPWDTIASYGVLAVAAVAASVGISLLFLRGSTAVEELRAT</sequence>
<keyword evidence="5 6" id="KW-0472">Membrane</keyword>
<gene>
    <name evidence="8" type="ORF">Asi02nite_72190</name>
</gene>
<dbReference type="EMBL" id="BONE01000100">
    <property type="protein sequence ID" value="GIF77701.1"/>
    <property type="molecule type" value="Genomic_DNA"/>
</dbReference>
<reference evidence="8 9" key="1">
    <citation type="submission" date="2021-01" db="EMBL/GenBank/DDBJ databases">
        <title>Whole genome shotgun sequence of Asanoa siamensis NBRC 107932.</title>
        <authorList>
            <person name="Komaki H."/>
            <person name="Tamura T."/>
        </authorList>
    </citation>
    <scope>NUCLEOTIDE SEQUENCE [LARGE SCALE GENOMIC DNA]</scope>
    <source>
        <strain evidence="8 9">NBRC 107932</strain>
    </source>
</reference>
<protein>
    <recommendedName>
        <fullName evidence="7">ABC3 transporter permease C-terminal domain-containing protein</fullName>
    </recommendedName>
</protein>
<name>A0ABQ4D2D5_9ACTN</name>
<keyword evidence="2" id="KW-1003">Cell membrane</keyword>
<evidence type="ECO:0000256" key="5">
    <source>
        <dbReference type="ARBA" id="ARBA00023136"/>
    </source>
</evidence>
<feature type="transmembrane region" description="Helical" evidence="6">
    <location>
        <begin position="446"/>
        <end position="468"/>
    </location>
</feature>
<proteinExistence type="predicted"/>
<feature type="transmembrane region" description="Helical" evidence="6">
    <location>
        <begin position="399"/>
        <end position="426"/>
    </location>
</feature>
<feature type="transmembrane region" description="Helical" evidence="6">
    <location>
        <begin position="239"/>
        <end position="264"/>
    </location>
</feature>
<evidence type="ECO:0000259" key="7">
    <source>
        <dbReference type="Pfam" id="PF02687"/>
    </source>
</evidence>
<feature type="domain" description="ABC3 transporter permease C-terminal" evidence="7">
    <location>
        <begin position="355"/>
        <end position="469"/>
    </location>
</feature>
<comment type="caution">
    <text evidence="8">The sequence shown here is derived from an EMBL/GenBank/DDBJ whole genome shotgun (WGS) entry which is preliminary data.</text>
</comment>
<dbReference type="Proteomes" id="UP000604117">
    <property type="component" value="Unassembled WGS sequence"/>
</dbReference>
<feature type="transmembrane region" description="Helical" evidence="6">
    <location>
        <begin position="296"/>
        <end position="319"/>
    </location>
</feature>
<evidence type="ECO:0000256" key="2">
    <source>
        <dbReference type="ARBA" id="ARBA00022475"/>
    </source>
</evidence>
<evidence type="ECO:0000256" key="4">
    <source>
        <dbReference type="ARBA" id="ARBA00022989"/>
    </source>
</evidence>